<evidence type="ECO:0000313" key="1">
    <source>
        <dbReference type="EMBL" id="PIR41863.1"/>
    </source>
</evidence>
<protein>
    <submittedName>
        <fullName evidence="1">Uncharacterized protein</fullName>
    </submittedName>
</protein>
<evidence type="ECO:0000313" key="2">
    <source>
        <dbReference type="Proteomes" id="UP000230208"/>
    </source>
</evidence>
<dbReference type="Proteomes" id="UP000230208">
    <property type="component" value="Unassembled WGS sequence"/>
</dbReference>
<reference evidence="1 2" key="1">
    <citation type="submission" date="2017-09" db="EMBL/GenBank/DDBJ databases">
        <title>Depth-based differentiation of microbial function through sediment-hosted aquifers and enrichment of novel symbionts in the deep terrestrial subsurface.</title>
        <authorList>
            <person name="Probst A.J."/>
            <person name="Ladd B."/>
            <person name="Jarett J.K."/>
            <person name="Geller-Mcgrath D.E."/>
            <person name="Sieber C.M."/>
            <person name="Emerson J.B."/>
            <person name="Anantharaman K."/>
            <person name="Thomas B.C."/>
            <person name="Malmstrom R."/>
            <person name="Stieglmeier M."/>
            <person name="Klingl A."/>
            <person name="Woyke T."/>
            <person name="Ryan C.M."/>
            <person name="Banfield J.F."/>
        </authorList>
    </citation>
    <scope>NUCLEOTIDE SEQUENCE [LARGE SCALE GENOMIC DNA]</scope>
    <source>
        <strain evidence="1">CG10_big_fil_rev_8_21_14_0_10_37_15</strain>
    </source>
</reference>
<accession>A0A2H0R5T7</accession>
<name>A0A2H0R5T7_9BACT</name>
<sequence length="339" mass="40266">MRYYILTTVKFAKECIEFKKYGSTNSNWLSNINIGDVVFLSQFNYQDQNIYGPFKVTRPLFYDKKVIFPSQKYYYRIKLEYDKLQYIDETDLYLNGINCKNRNFAFTLISLLQQNKHLHSICLNNQEGEFILETIKNYGNNLLSIDTKDYIPLYDKSKVDLAFLADKNKLQNKPYFSSESDLEAYIILCLKNKNNITHKHLKDILNVYPKNNIDNSSIYNQFVFGNAYPSDIVILNKDNINIIELKKTELDKNMIPTLEKEIKKYCLYSLYSDRLEEDPEQINFILIVLKDKNNISFKRHLEDYFEKSLVEVSNLKNYNFMIVEYYIKDGRLLFEAPLI</sequence>
<comment type="caution">
    <text evidence="1">The sequence shown here is derived from an EMBL/GenBank/DDBJ whole genome shotgun (WGS) entry which is preliminary data.</text>
</comment>
<dbReference type="EMBL" id="PCXP01000019">
    <property type="protein sequence ID" value="PIR41863.1"/>
    <property type="molecule type" value="Genomic_DNA"/>
</dbReference>
<dbReference type="AlphaFoldDB" id="A0A2H0R5T7"/>
<proteinExistence type="predicted"/>
<organism evidence="1 2">
    <name type="scientific">Candidatus Yanofskybacteria bacterium CG10_big_fil_rev_8_21_14_0_10_37_15</name>
    <dbReference type="NCBI Taxonomy" id="1975097"/>
    <lineage>
        <taxon>Bacteria</taxon>
        <taxon>Candidatus Yanofskyibacteriota</taxon>
    </lineage>
</organism>
<gene>
    <name evidence="1" type="ORF">COV30_01585</name>
</gene>